<dbReference type="AlphaFoldDB" id="A0AAW0AXW9"/>
<dbReference type="GO" id="GO:0042626">
    <property type="term" value="F:ATPase-coupled transmembrane transporter activity"/>
    <property type="evidence" value="ECO:0007669"/>
    <property type="project" value="TreeGrafter"/>
</dbReference>
<evidence type="ECO:0000313" key="4">
    <source>
        <dbReference type="Proteomes" id="UP001362999"/>
    </source>
</evidence>
<dbReference type="Gene3D" id="3.40.50.300">
    <property type="entry name" value="P-loop containing nucleotide triphosphate hydrolases"/>
    <property type="match status" value="1"/>
</dbReference>
<dbReference type="PANTHER" id="PTHR24223">
    <property type="entry name" value="ATP-BINDING CASSETTE SUB-FAMILY C"/>
    <property type="match status" value="1"/>
</dbReference>
<dbReference type="Proteomes" id="UP001362999">
    <property type="component" value="Unassembled WGS sequence"/>
</dbReference>
<evidence type="ECO:0000313" key="3">
    <source>
        <dbReference type="EMBL" id="KAK7018189.1"/>
    </source>
</evidence>
<accession>A0AAW0AXW9</accession>
<comment type="caution">
    <text evidence="3">The sequence shown here is derived from an EMBL/GenBank/DDBJ whole genome shotgun (WGS) entry which is preliminary data.</text>
</comment>
<dbReference type="InterPro" id="IPR027417">
    <property type="entry name" value="P-loop_NTPase"/>
</dbReference>
<evidence type="ECO:0000256" key="2">
    <source>
        <dbReference type="ARBA" id="ARBA00022840"/>
    </source>
</evidence>
<dbReference type="InterPro" id="IPR050173">
    <property type="entry name" value="ABC_transporter_C-like"/>
</dbReference>
<evidence type="ECO:0000256" key="1">
    <source>
        <dbReference type="ARBA" id="ARBA00022741"/>
    </source>
</evidence>
<sequence length="130" mass="14355">MVRYFCVINTVISASAAHGTNSDSRAGKSSLTLCLLRTGEYVGEVWIDGVDIGKIGLTDLRSNIAIKPQELILFSGTVREALDSFAKYDDARFWGTPFGARVESRPPQTEPPHRGLGRRLNLNHCHRAIE</sequence>
<reference evidence="3 4" key="1">
    <citation type="journal article" date="2024" name="J Genomics">
        <title>Draft genome sequencing and assembly of Favolaschia claudopus CIRM-BRFM 2984 isolated from oak limbs.</title>
        <authorList>
            <person name="Navarro D."/>
            <person name="Drula E."/>
            <person name="Chaduli D."/>
            <person name="Cazenave R."/>
            <person name="Ahrendt S."/>
            <person name="Wang J."/>
            <person name="Lipzen A."/>
            <person name="Daum C."/>
            <person name="Barry K."/>
            <person name="Grigoriev I.V."/>
            <person name="Favel A."/>
            <person name="Rosso M.N."/>
            <person name="Martin F."/>
        </authorList>
    </citation>
    <scope>NUCLEOTIDE SEQUENCE [LARGE SCALE GENOMIC DNA]</scope>
    <source>
        <strain evidence="3 4">CIRM-BRFM 2984</strain>
    </source>
</reference>
<proteinExistence type="predicted"/>
<gene>
    <name evidence="3" type="ORF">R3P38DRAFT_3200552</name>
</gene>
<keyword evidence="2" id="KW-0067">ATP-binding</keyword>
<dbReference type="GO" id="GO:0005524">
    <property type="term" value="F:ATP binding"/>
    <property type="evidence" value="ECO:0007669"/>
    <property type="project" value="UniProtKB-KW"/>
</dbReference>
<organism evidence="3 4">
    <name type="scientific">Favolaschia claudopus</name>
    <dbReference type="NCBI Taxonomy" id="2862362"/>
    <lineage>
        <taxon>Eukaryota</taxon>
        <taxon>Fungi</taxon>
        <taxon>Dikarya</taxon>
        <taxon>Basidiomycota</taxon>
        <taxon>Agaricomycotina</taxon>
        <taxon>Agaricomycetes</taxon>
        <taxon>Agaricomycetidae</taxon>
        <taxon>Agaricales</taxon>
        <taxon>Marasmiineae</taxon>
        <taxon>Mycenaceae</taxon>
        <taxon>Favolaschia</taxon>
    </lineage>
</organism>
<name>A0AAW0AXW9_9AGAR</name>
<protein>
    <submittedName>
        <fullName evidence="3">Uncharacterized protein</fullName>
    </submittedName>
</protein>
<dbReference type="GO" id="GO:0016020">
    <property type="term" value="C:membrane"/>
    <property type="evidence" value="ECO:0007669"/>
    <property type="project" value="TreeGrafter"/>
</dbReference>
<keyword evidence="4" id="KW-1185">Reference proteome</keyword>
<dbReference type="EMBL" id="JAWWNJ010000046">
    <property type="protein sequence ID" value="KAK7018189.1"/>
    <property type="molecule type" value="Genomic_DNA"/>
</dbReference>
<dbReference type="SUPFAM" id="SSF52540">
    <property type="entry name" value="P-loop containing nucleoside triphosphate hydrolases"/>
    <property type="match status" value="1"/>
</dbReference>
<keyword evidence="1" id="KW-0547">Nucleotide-binding</keyword>